<feature type="compositionally biased region" description="Basic and acidic residues" evidence="1">
    <location>
        <begin position="300"/>
        <end position="315"/>
    </location>
</feature>
<dbReference type="Proteomes" id="UP000038045">
    <property type="component" value="Unplaced"/>
</dbReference>
<protein>
    <submittedName>
        <fullName evidence="3">YTH domain-containing protein</fullName>
    </submittedName>
</protein>
<keyword evidence="2" id="KW-1185">Reference proteome</keyword>
<name>A0A0N4ZAT8_PARTI</name>
<organism evidence="2 3">
    <name type="scientific">Parastrongyloides trichosuri</name>
    <name type="common">Possum-specific nematode worm</name>
    <dbReference type="NCBI Taxonomy" id="131310"/>
    <lineage>
        <taxon>Eukaryota</taxon>
        <taxon>Metazoa</taxon>
        <taxon>Ecdysozoa</taxon>
        <taxon>Nematoda</taxon>
        <taxon>Chromadorea</taxon>
        <taxon>Rhabditida</taxon>
        <taxon>Tylenchina</taxon>
        <taxon>Panagrolaimomorpha</taxon>
        <taxon>Strongyloidoidea</taxon>
        <taxon>Strongyloididae</taxon>
        <taxon>Parastrongyloides</taxon>
    </lineage>
</organism>
<proteinExistence type="predicted"/>
<dbReference type="AlphaFoldDB" id="A0A0N4ZAT8"/>
<accession>A0A0N4ZAT8</accession>
<evidence type="ECO:0000256" key="1">
    <source>
        <dbReference type="SAM" id="MobiDB-lite"/>
    </source>
</evidence>
<evidence type="ECO:0000313" key="2">
    <source>
        <dbReference type="Proteomes" id="UP000038045"/>
    </source>
</evidence>
<reference evidence="3" key="1">
    <citation type="submission" date="2017-02" db="UniProtKB">
        <authorList>
            <consortium name="WormBaseParasite"/>
        </authorList>
    </citation>
    <scope>IDENTIFICATION</scope>
</reference>
<evidence type="ECO:0000313" key="3">
    <source>
        <dbReference type="WBParaSite" id="PTRK_0000465200.1"/>
    </source>
</evidence>
<feature type="region of interest" description="Disordered" evidence="1">
    <location>
        <begin position="300"/>
        <end position="319"/>
    </location>
</feature>
<dbReference type="WBParaSite" id="PTRK_0000465200.1">
    <property type="protein sequence ID" value="PTRK_0000465200.1"/>
    <property type="gene ID" value="PTRK_0000465200"/>
</dbReference>
<sequence>MYQGYDVTQSRMMNRNNHYQDMGAPPYYGIPPMNMPPPNKDSMSFKINKDAANVPSHLSSPYRKNNYNKNNFYNNKSPENWNTDINSLQQNNLPPNNVLQNNIPPNNIPLNGWNNYRNRNNYIDYQARNPQFISTPPPSSQPFIPTNNPGQFNQYGASNSRSNNNFYNTGTKQQINKNNIKNNFGGKTNNYGYNGNPNNRNNQQINTFPTNVGIFNANEDSYWKNPNDEILKKQKDDGTSIWGDPSKRISCSIKRWIIPSIPDLVEGSASSDKKEGKCKIIVATGWGDENECKDSNKDFYKKSSEDTSSRDENHWSPDNCNVFDNQDSSDWNIPSNFSNANNDYNSQELLKIAVSKNLINRNLLNRIFDPQSTVIYNHLLSLISQVCAMEEKLDNIRRYEMPQNNYEHSQTHNSLIIKVAKIKNEISALSENLSNRAFGNNLINNPHKDINLAAFTDDYSLENGTTSNYQFDSATAAVSRSLANLDISGDTTDHLFHNDIWK</sequence>
<dbReference type="STRING" id="131310.A0A0N4ZAT8"/>